<gene>
    <name evidence="13" type="ordered locus">PAE3195</name>
</gene>
<sequence>MAVTTGLLNTASRDELEAVIGHELGHHINKDMPIMTALGILPSIAFFTGVAAIHLGLADRERPSILAIAYGVVMIVVSFIVQLLVLSFSRLREYYADMHGARAAGKDAMMRALAKIHKYYAQNPEALATSPKISGFKALFIYALINAAANPLIDITPEEVRQLMRLQTSWLDEILSSHPPIPKRLKVLSALAAP</sequence>
<evidence type="ECO:0000256" key="10">
    <source>
        <dbReference type="RuleBase" id="RU003983"/>
    </source>
</evidence>
<evidence type="ECO:0000313" key="14">
    <source>
        <dbReference type="Proteomes" id="UP000002439"/>
    </source>
</evidence>
<keyword evidence="6 10" id="KW-0862">Zinc</keyword>
<dbReference type="InterPro" id="IPR050083">
    <property type="entry name" value="HtpX_protease"/>
</dbReference>
<dbReference type="STRING" id="178306.PAE3195"/>
<keyword evidence="8 10" id="KW-0482">Metalloprotease</keyword>
<evidence type="ECO:0000256" key="5">
    <source>
        <dbReference type="ARBA" id="ARBA00022801"/>
    </source>
</evidence>
<comment type="cofactor">
    <cofactor evidence="10">
        <name>Zn(2+)</name>
        <dbReference type="ChEBI" id="CHEBI:29105"/>
    </cofactor>
    <text evidence="10">Binds 1 zinc ion per subunit.</text>
</comment>
<dbReference type="EMBL" id="AE009441">
    <property type="protein sequence ID" value="AAL64742.1"/>
    <property type="molecule type" value="Genomic_DNA"/>
</dbReference>
<keyword evidence="1" id="KW-1003">Cell membrane</keyword>
<dbReference type="PANTHER" id="PTHR43221">
    <property type="entry name" value="PROTEASE HTPX"/>
    <property type="match status" value="1"/>
</dbReference>
<evidence type="ECO:0000256" key="7">
    <source>
        <dbReference type="ARBA" id="ARBA00022989"/>
    </source>
</evidence>
<keyword evidence="3 11" id="KW-0812">Transmembrane</keyword>
<name>Q8ZTL8_PYRAE</name>
<feature type="transmembrane region" description="Helical" evidence="11">
    <location>
        <begin position="34"/>
        <end position="55"/>
    </location>
</feature>
<dbReference type="RefSeq" id="WP_011009210.1">
    <property type="nucleotide sequence ID" value="NC_003364.1"/>
</dbReference>
<evidence type="ECO:0000256" key="6">
    <source>
        <dbReference type="ARBA" id="ARBA00022833"/>
    </source>
</evidence>
<dbReference type="Proteomes" id="UP000002439">
    <property type="component" value="Chromosome"/>
</dbReference>
<evidence type="ECO:0000256" key="2">
    <source>
        <dbReference type="ARBA" id="ARBA00022670"/>
    </source>
</evidence>
<keyword evidence="9 11" id="KW-0472">Membrane</keyword>
<evidence type="ECO:0000313" key="13">
    <source>
        <dbReference type="EMBL" id="AAL64742.1"/>
    </source>
</evidence>
<feature type="transmembrane region" description="Helical" evidence="11">
    <location>
        <begin position="67"/>
        <end position="88"/>
    </location>
</feature>
<keyword evidence="14" id="KW-1185">Reference proteome</keyword>
<keyword evidence="5 10" id="KW-0378">Hydrolase</keyword>
<evidence type="ECO:0000256" key="9">
    <source>
        <dbReference type="ARBA" id="ARBA00023136"/>
    </source>
</evidence>
<protein>
    <submittedName>
        <fullName evidence="13">Possible heat shock protein, htpX homolog part 2, authentic frameshift</fullName>
    </submittedName>
</protein>
<evidence type="ECO:0000256" key="11">
    <source>
        <dbReference type="SAM" id="Phobius"/>
    </source>
</evidence>
<dbReference type="PANTHER" id="PTHR43221:SF2">
    <property type="entry name" value="PROTEASE HTPX HOMOLOG"/>
    <property type="match status" value="1"/>
</dbReference>
<dbReference type="AlphaFoldDB" id="Q8ZTL8"/>
<dbReference type="eggNOG" id="arCOG01331">
    <property type="taxonomic scope" value="Archaea"/>
</dbReference>
<dbReference type="KEGG" id="pai:PAE3195"/>
<dbReference type="GO" id="GO:0006508">
    <property type="term" value="P:proteolysis"/>
    <property type="evidence" value="ECO:0000318"/>
    <property type="project" value="GO_Central"/>
</dbReference>
<evidence type="ECO:0000256" key="8">
    <source>
        <dbReference type="ARBA" id="ARBA00023049"/>
    </source>
</evidence>
<feature type="domain" description="Peptidase M48" evidence="12">
    <location>
        <begin position="1"/>
        <end position="190"/>
    </location>
</feature>
<dbReference type="EnsemblBacteria" id="AAL64742">
    <property type="protein sequence ID" value="AAL64742"/>
    <property type="gene ID" value="PAE3195"/>
</dbReference>
<evidence type="ECO:0000256" key="1">
    <source>
        <dbReference type="ARBA" id="ARBA00022475"/>
    </source>
</evidence>
<comment type="similarity">
    <text evidence="10">Belongs to the peptidase M48 family.</text>
</comment>
<accession>Q8ZTL8</accession>
<dbReference type="GeneID" id="68225708"/>
<evidence type="ECO:0000256" key="3">
    <source>
        <dbReference type="ARBA" id="ARBA00022692"/>
    </source>
</evidence>
<keyword evidence="2 10" id="KW-0645">Protease</keyword>
<dbReference type="GO" id="GO:0046872">
    <property type="term" value="F:metal ion binding"/>
    <property type="evidence" value="ECO:0007669"/>
    <property type="project" value="UniProtKB-KW"/>
</dbReference>
<dbReference type="HOGENOM" id="CLU_1399788_0_0_2"/>
<dbReference type="FunCoup" id="Q8ZTL8">
    <property type="interactions" value="69"/>
</dbReference>
<evidence type="ECO:0000256" key="4">
    <source>
        <dbReference type="ARBA" id="ARBA00022723"/>
    </source>
</evidence>
<dbReference type="InterPro" id="IPR001915">
    <property type="entry name" value="Peptidase_M48"/>
</dbReference>
<dbReference type="PATRIC" id="fig|178306.9.peg.2401"/>
<dbReference type="Gene3D" id="3.30.2010.10">
    <property type="entry name" value="Metalloproteases ('zincins'), catalytic domain"/>
    <property type="match status" value="1"/>
</dbReference>
<reference evidence="13 14" key="1">
    <citation type="journal article" date="2002" name="Proc. Natl. Acad. Sci. U.S.A.">
        <title>Genome sequence of the hyperthermophilic crenarchaeon Pyrobaculum aerophilum.</title>
        <authorList>
            <person name="Fitz-Gibbon S.T."/>
            <person name="Ladner H."/>
            <person name="Kim U.J."/>
            <person name="Stetter K.O."/>
            <person name="Simon M.I."/>
            <person name="Miller J.H."/>
        </authorList>
    </citation>
    <scope>NUCLEOTIDE SEQUENCE [LARGE SCALE GENOMIC DNA]</scope>
    <source>
        <strain evidence="14">ATCC 51768 / DSM 7523 / JCM 9630 / CIP 104966 / NBRC 100827 / IM2</strain>
    </source>
</reference>
<keyword evidence="13" id="KW-0346">Stress response</keyword>
<dbReference type="GO" id="GO:0004222">
    <property type="term" value="F:metalloendopeptidase activity"/>
    <property type="evidence" value="ECO:0000318"/>
    <property type="project" value="GO_Central"/>
</dbReference>
<dbReference type="InParanoid" id="Q8ZTL8"/>
<keyword evidence="7 11" id="KW-1133">Transmembrane helix</keyword>
<organism evidence="13 14">
    <name type="scientific">Pyrobaculum aerophilum (strain ATCC 51768 / DSM 7523 / JCM 9630 / CIP 104966 / NBRC 100827 / IM2)</name>
    <dbReference type="NCBI Taxonomy" id="178306"/>
    <lineage>
        <taxon>Archaea</taxon>
        <taxon>Thermoproteota</taxon>
        <taxon>Thermoprotei</taxon>
        <taxon>Thermoproteales</taxon>
        <taxon>Thermoproteaceae</taxon>
        <taxon>Pyrobaculum</taxon>
    </lineage>
</organism>
<keyword evidence="4" id="KW-0479">Metal-binding</keyword>
<dbReference type="Pfam" id="PF01435">
    <property type="entry name" value="Peptidase_M48"/>
    <property type="match status" value="1"/>
</dbReference>
<evidence type="ECO:0000259" key="12">
    <source>
        <dbReference type="Pfam" id="PF01435"/>
    </source>
</evidence>
<proteinExistence type="inferred from homology"/>